<feature type="signal peptide" evidence="1">
    <location>
        <begin position="1"/>
        <end position="19"/>
    </location>
</feature>
<comment type="caution">
    <text evidence="3">The sequence shown here is derived from an EMBL/GenBank/DDBJ whole genome shotgun (WGS) entry which is preliminary data.</text>
</comment>
<dbReference type="EMBL" id="BKAJ01000032">
    <property type="protein sequence ID" value="GEP54752.1"/>
    <property type="molecule type" value="Genomic_DNA"/>
</dbReference>
<organism evidence="3 4">
    <name type="scientific">Reyranella soli</name>
    <dbReference type="NCBI Taxonomy" id="1230389"/>
    <lineage>
        <taxon>Bacteria</taxon>
        <taxon>Pseudomonadati</taxon>
        <taxon>Pseudomonadota</taxon>
        <taxon>Alphaproteobacteria</taxon>
        <taxon>Hyphomicrobiales</taxon>
        <taxon>Reyranellaceae</taxon>
        <taxon>Reyranella</taxon>
    </lineage>
</organism>
<dbReference type="SUPFAM" id="SSF56601">
    <property type="entry name" value="beta-lactamase/transpeptidase-like"/>
    <property type="match status" value="1"/>
</dbReference>
<evidence type="ECO:0000256" key="1">
    <source>
        <dbReference type="SAM" id="SignalP"/>
    </source>
</evidence>
<dbReference type="PANTHER" id="PTHR43283:SF7">
    <property type="entry name" value="BETA-LACTAMASE-RELATED DOMAIN-CONTAINING PROTEIN"/>
    <property type="match status" value="1"/>
</dbReference>
<keyword evidence="4" id="KW-1185">Reference proteome</keyword>
<dbReference type="InterPro" id="IPR050789">
    <property type="entry name" value="Diverse_Enzym_Activities"/>
</dbReference>
<evidence type="ECO:0000259" key="2">
    <source>
        <dbReference type="Pfam" id="PF00144"/>
    </source>
</evidence>
<dbReference type="Gene3D" id="3.40.710.10">
    <property type="entry name" value="DD-peptidase/beta-lactamase superfamily"/>
    <property type="match status" value="1"/>
</dbReference>
<protein>
    <recommendedName>
        <fullName evidence="2">Beta-lactamase-related domain-containing protein</fullName>
    </recommendedName>
</protein>
<name>A0A512N6Z9_9HYPH</name>
<sequence length="196" mass="21951">MPRLLTVLLAFILALPATAQEKPQPWPTKEWATSSPEEQGMSSDRLARLVEFGGSNNMDSLLVTRHGRIVLDATYAPFRAGLKHRINSSTKAVISTLVAMAIRDGKLDSTDRRVLEFFADRTIANLDERKKAITIRHLLDMTSGLEWSEGLDGFRSFIAMERSSDWQQFILDQPMSTAPGTVFYYDSGNSHCCRPS</sequence>
<dbReference type="PANTHER" id="PTHR43283">
    <property type="entry name" value="BETA-LACTAMASE-RELATED"/>
    <property type="match status" value="1"/>
</dbReference>
<accession>A0A512N6Z9</accession>
<feature type="chain" id="PRO_5021849246" description="Beta-lactamase-related domain-containing protein" evidence="1">
    <location>
        <begin position="20"/>
        <end position="196"/>
    </location>
</feature>
<keyword evidence="1" id="KW-0732">Signal</keyword>
<reference evidence="3 4" key="1">
    <citation type="submission" date="2019-07" db="EMBL/GenBank/DDBJ databases">
        <title>Whole genome shotgun sequence of Reyranella soli NBRC 108950.</title>
        <authorList>
            <person name="Hosoyama A."/>
            <person name="Uohara A."/>
            <person name="Ohji S."/>
            <person name="Ichikawa N."/>
        </authorList>
    </citation>
    <scope>NUCLEOTIDE SEQUENCE [LARGE SCALE GENOMIC DNA]</scope>
    <source>
        <strain evidence="3 4">NBRC 108950</strain>
    </source>
</reference>
<dbReference type="Pfam" id="PF00144">
    <property type="entry name" value="Beta-lactamase"/>
    <property type="match status" value="1"/>
</dbReference>
<proteinExistence type="predicted"/>
<evidence type="ECO:0000313" key="4">
    <source>
        <dbReference type="Proteomes" id="UP000321058"/>
    </source>
</evidence>
<dbReference type="AlphaFoldDB" id="A0A512N6Z9"/>
<dbReference type="Proteomes" id="UP000321058">
    <property type="component" value="Unassembled WGS sequence"/>
</dbReference>
<gene>
    <name evidence="3" type="ORF">RSO01_19180</name>
</gene>
<dbReference type="InterPro" id="IPR012338">
    <property type="entry name" value="Beta-lactam/transpept-like"/>
</dbReference>
<dbReference type="InterPro" id="IPR001466">
    <property type="entry name" value="Beta-lactam-related"/>
</dbReference>
<evidence type="ECO:0000313" key="3">
    <source>
        <dbReference type="EMBL" id="GEP54752.1"/>
    </source>
</evidence>
<feature type="domain" description="Beta-lactamase-related" evidence="2">
    <location>
        <begin position="60"/>
        <end position="189"/>
    </location>
</feature>